<dbReference type="Pfam" id="PF02424">
    <property type="entry name" value="ApbE"/>
    <property type="match status" value="1"/>
</dbReference>
<keyword evidence="6" id="KW-0479">Metal-binding</keyword>
<dbReference type="EMBL" id="CAAHFG010000005">
    <property type="protein sequence ID" value="VGO17894.1"/>
    <property type="molecule type" value="Genomic_DNA"/>
</dbReference>
<name>A0A6C2UEU4_PONDE</name>
<evidence type="ECO:0000256" key="5">
    <source>
        <dbReference type="ARBA" id="ARBA00022679"/>
    </source>
</evidence>
<protein>
    <recommendedName>
        <fullName evidence="3">FAD:protein FMN transferase</fullName>
        <ecNumber evidence="2">2.7.1.180</ecNumber>
    </recommendedName>
    <alternativeName>
        <fullName evidence="9">Flavin transferase</fullName>
    </alternativeName>
</protein>
<evidence type="ECO:0000256" key="8">
    <source>
        <dbReference type="ARBA" id="ARBA00022842"/>
    </source>
</evidence>
<evidence type="ECO:0000256" key="9">
    <source>
        <dbReference type="ARBA" id="ARBA00031306"/>
    </source>
</evidence>
<evidence type="ECO:0000256" key="1">
    <source>
        <dbReference type="ARBA" id="ARBA00001946"/>
    </source>
</evidence>
<comment type="cofactor">
    <cofactor evidence="1">
        <name>Mg(2+)</name>
        <dbReference type="ChEBI" id="CHEBI:18420"/>
    </cofactor>
</comment>
<dbReference type="InterPro" id="IPR024932">
    <property type="entry name" value="ApbE"/>
</dbReference>
<sequence>MKTQTYSYEHEAMTTAFEVIVAGQEREYARQAAGAAFRELDRLEKVLSKYDEGSDVGQINLLAPGGSVRVGLETLECLEIATWAHHVSGGLFDPTLGTGFQWLEIDRAGFSVGWKKDGKGELDLGGIGKGYAIDKAAEILADWDVEEVIINGGTSTVLALGREWNLGVGGPWGEKAGFSEIKLKDQALSGSGTEIKGSHIINPKTGKPAKRHLAAWAVHPSAAHSDALSTAFMMMEQDLIVQLCRENPGVVAFVVKQDESLIKIGV</sequence>
<dbReference type="SUPFAM" id="SSF143631">
    <property type="entry name" value="ApbE-like"/>
    <property type="match status" value="1"/>
</dbReference>
<evidence type="ECO:0000313" key="12">
    <source>
        <dbReference type="Proteomes" id="UP000366872"/>
    </source>
</evidence>
<dbReference type="GO" id="GO:0046872">
    <property type="term" value="F:metal ion binding"/>
    <property type="evidence" value="ECO:0007669"/>
    <property type="project" value="UniProtKB-KW"/>
</dbReference>
<dbReference type="RefSeq" id="WP_136083354.1">
    <property type="nucleotide sequence ID" value="NZ_CAAHFG010000005.1"/>
</dbReference>
<dbReference type="PANTHER" id="PTHR30040:SF2">
    <property type="entry name" value="FAD:PROTEIN FMN TRANSFERASE"/>
    <property type="match status" value="1"/>
</dbReference>
<gene>
    <name evidence="11" type="primary">apbE_2</name>
    <name evidence="11" type="ORF">PDESU_06496</name>
</gene>
<evidence type="ECO:0000256" key="10">
    <source>
        <dbReference type="ARBA" id="ARBA00048540"/>
    </source>
</evidence>
<dbReference type="AlphaFoldDB" id="A0A6C2UEU4"/>
<proteinExistence type="predicted"/>
<dbReference type="Proteomes" id="UP000366872">
    <property type="component" value="Unassembled WGS sequence"/>
</dbReference>
<evidence type="ECO:0000313" key="11">
    <source>
        <dbReference type="EMBL" id="VGO17894.1"/>
    </source>
</evidence>
<reference evidence="11 12" key="1">
    <citation type="submission" date="2019-04" db="EMBL/GenBank/DDBJ databases">
        <authorList>
            <person name="Van Vliet M D."/>
        </authorList>
    </citation>
    <scope>NUCLEOTIDE SEQUENCE [LARGE SCALE GENOMIC DNA]</scope>
    <source>
        <strain evidence="11 12">F1</strain>
    </source>
</reference>
<dbReference type="PANTHER" id="PTHR30040">
    <property type="entry name" value="THIAMINE BIOSYNTHESIS LIPOPROTEIN APBE"/>
    <property type="match status" value="1"/>
</dbReference>
<keyword evidence="5 11" id="KW-0808">Transferase</keyword>
<dbReference type="EC" id="2.7.1.180" evidence="2"/>
<organism evidence="11 12">
    <name type="scientific">Pontiella desulfatans</name>
    <dbReference type="NCBI Taxonomy" id="2750659"/>
    <lineage>
        <taxon>Bacteria</taxon>
        <taxon>Pseudomonadati</taxon>
        <taxon>Kiritimatiellota</taxon>
        <taxon>Kiritimatiellia</taxon>
        <taxon>Kiritimatiellales</taxon>
        <taxon>Pontiellaceae</taxon>
        <taxon>Pontiella</taxon>
    </lineage>
</organism>
<evidence type="ECO:0000256" key="4">
    <source>
        <dbReference type="ARBA" id="ARBA00022630"/>
    </source>
</evidence>
<dbReference type="InterPro" id="IPR003374">
    <property type="entry name" value="ApbE-like_sf"/>
</dbReference>
<keyword evidence="4" id="KW-0285">Flavoprotein</keyword>
<evidence type="ECO:0000256" key="6">
    <source>
        <dbReference type="ARBA" id="ARBA00022723"/>
    </source>
</evidence>
<comment type="catalytic activity">
    <reaction evidence="10">
        <text>L-threonyl-[protein] + FAD = FMN-L-threonyl-[protein] + AMP + H(+)</text>
        <dbReference type="Rhea" id="RHEA:36847"/>
        <dbReference type="Rhea" id="RHEA-COMP:11060"/>
        <dbReference type="Rhea" id="RHEA-COMP:11061"/>
        <dbReference type="ChEBI" id="CHEBI:15378"/>
        <dbReference type="ChEBI" id="CHEBI:30013"/>
        <dbReference type="ChEBI" id="CHEBI:57692"/>
        <dbReference type="ChEBI" id="CHEBI:74257"/>
        <dbReference type="ChEBI" id="CHEBI:456215"/>
        <dbReference type="EC" id="2.7.1.180"/>
    </reaction>
</comment>
<evidence type="ECO:0000256" key="7">
    <source>
        <dbReference type="ARBA" id="ARBA00022827"/>
    </source>
</evidence>
<keyword evidence="8" id="KW-0460">Magnesium</keyword>
<dbReference type="GO" id="GO:0016740">
    <property type="term" value="F:transferase activity"/>
    <property type="evidence" value="ECO:0007669"/>
    <property type="project" value="UniProtKB-KW"/>
</dbReference>
<keyword evidence="7" id="KW-0274">FAD</keyword>
<evidence type="ECO:0000256" key="3">
    <source>
        <dbReference type="ARBA" id="ARBA00016337"/>
    </source>
</evidence>
<evidence type="ECO:0000256" key="2">
    <source>
        <dbReference type="ARBA" id="ARBA00011955"/>
    </source>
</evidence>
<dbReference type="Gene3D" id="3.10.520.10">
    <property type="entry name" value="ApbE-like domains"/>
    <property type="match status" value="1"/>
</dbReference>
<accession>A0A6C2UEU4</accession>
<keyword evidence="12" id="KW-1185">Reference proteome</keyword>